<protein>
    <submittedName>
        <fullName evidence="6">G10376 protein</fullName>
    </submittedName>
</protein>
<proteinExistence type="inferred from homology"/>
<dbReference type="PROSITE" id="PS00194">
    <property type="entry name" value="THIOREDOXIN_1"/>
    <property type="match status" value="1"/>
</dbReference>
<evidence type="ECO:0000259" key="5">
    <source>
        <dbReference type="PROSITE" id="PS51352"/>
    </source>
</evidence>
<dbReference type="Proteomes" id="UP001497392">
    <property type="component" value="Unassembled WGS sequence"/>
</dbReference>
<keyword evidence="3" id="KW-0677">Repeat</keyword>
<dbReference type="InterPro" id="IPR005788">
    <property type="entry name" value="PDI_thioredoxin-like_dom"/>
</dbReference>
<organism evidence="6 7">
    <name type="scientific">Coccomyxa viridis</name>
    <dbReference type="NCBI Taxonomy" id="1274662"/>
    <lineage>
        <taxon>Eukaryota</taxon>
        <taxon>Viridiplantae</taxon>
        <taxon>Chlorophyta</taxon>
        <taxon>core chlorophytes</taxon>
        <taxon>Trebouxiophyceae</taxon>
        <taxon>Trebouxiophyceae incertae sedis</taxon>
        <taxon>Coccomyxaceae</taxon>
        <taxon>Coccomyxa</taxon>
    </lineage>
</organism>
<evidence type="ECO:0000313" key="7">
    <source>
        <dbReference type="Proteomes" id="UP001497392"/>
    </source>
</evidence>
<evidence type="ECO:0000313" key="6">
    <source>
        <dbReference type="EMBL" id="CAL5227416.1"/>
    </source>
</evidence>
<gene>
    <name evidence="6" type="primary">g10376</name>
    <name evidence="6" type="ORF">VP750_LOCUS9322</name>
</gene>
<keyword evidence="7" id="KW-1185">Reference proteome</keyword>
<dbReference type="InterPro" id="IPR013766">
    <property type="entry name" value="Thioredoxin_domain"/>
</dbReference>
<dbReference type="PANTHER" id="PTHR45672:SF3">
    <property type="entry name" value="THIOREDOXIN DOMAIN-CONTAINING PROTEIN 5"/>
    <property type="match status" value="1"/>
</dbReference>
<dbReference type="SUPFAM" id="SSF52833">
    <property type="entry name" value="Thioredoxin-like"/>
    <property type="match status" value="1"/>
</dbReference>
<dbReference type="NCBIfam" id="TIGR01126">
    <property type="entry name" value="pdi_dom"/>
    <property type="match status" value="1"/>
</dbReference>
<dbReference type="InterPro" id="IPR017937">
    <property type="entry name" value="Thioredoxin_CS"/>
</dbReference>
<dbReference type="InterPro" id="IPR036249">
    <property type="entry name" value="Thioredoxin-like_sf"/>
</dbReference>
<dbReference type="EMBL" id="CAXHTA020000017">
    <property type="protein sequence ID" value="CAL5227416.1"/>
    <property type="molecule type" value="Genomic_DNA"/>
</dbReference>
<keyword evidence="2" id="KW-0732">Signal</keyword>
<reference evidence="6 7" key="1">
    <citation type="submission" date="2024-06" db="EMBL/GenBank/DDBJ databases">
        <authorList>
            <person name="Kraege A."/>
            <person name="Thomma B."/>
        </authorList>
    </citation>
    <scope>NUCLEOTIDE SEQUENCE [LARGE SCALE GENOMIC DNA]</scope>
</reference>
<comment type="caution">
    <text evidence="6">The sequence shown here is derived from an EMBL/GenBank/DDBJ whole genome shotgun (WGS) entry which is preliminary data.</text>
</comment>
<evidence type="ECO:0000256" key="2">
    <source>
        <dbReference type="ARBA" id="ARBA00022729"/>
    </source>
</evidence>
<sequence>MAAWSLQKQMKVAGLLTLSIALFYLAFTIDRVDGKVFEHTNVVQLDATSFDEKVNDGKVHFVKFYAPWCGHCKKLAPVWSELADELKHNKQVSIGQVDCTQAQDLCKKLEVTGYPTLKSFHAGESHAQFRGGRSLEALKEYVERAVQELTAETTA</sequence>
<evidence type="ECO:0000256" key="3">
    <source>
        <dbReference type="ARBA" id="ARBA00022737"/>
    </source>
</evidence>
<comment type="similarity">
    <text evidence="1 4">Belongs to the protein disulfide isomerase family.</text>
</comment>
<name>A0ABP1G5D9_9CHLO</name>
<accession>A0ABP1G5D9</accession>
<dbReference type="PROSITE" id="PS51352">
    <property type="entry name" value="THIOREDOXIN_2"/>
    <property type="match status" value="1"/>
</dbReference>
<dbReference type="PANTHER" id="PTHR45672">
    <property type="entry name" value="PROTEIN DISULFIDE-ISOMERASE C17H9.14C-RELATED"/>
    <property type="match status" value="1"/>
</dbReference>
<dbReference type="Gene3D" id="3.40.30.10">
    <property type="entry name" value="Glutaredoxin"/>
    <property type="match status" value="1"/>
</dbReference>
<dbReference type="InterPro" id="IPR051063">
    <property type="entry name" value="PDI"/>
</dbReference>
<dbReference type="PRINTS" id="PR00421">
    <property type="entry name" value="THIOREDOXIN"/>
</dbReference>
<feature type="domain" description="Thioredoxin" evidence="5">
    <location>
        <begin position="18"/>
        <end position="147"/>
    </location>
</feature>
<evidence type="ECO:0000256" key="4">
    <source>
        <dbReference type="RuleBase" id="RU004208"/>
    </source>
</evidence>
<dbReference type="Pfam" id="PF00085">
    <property type="entry name" value="Thioredoxin"/>
    <property type="match status" value="1"/>
</dbReference>
<evidence type="ECO:0000256" key="1">
    <source>
        <dbReference type="ARBA" id="ARBA00006347"/>
    </source>
</evidence>